<name>A0ABP8KYS8_9BACT</name>
<dbReference type="PANTHER" id="PTHR21666">
    <property type="entry name" value="PEPTIDASE-RELATED"/>
    <property type="match status" value="1"/>
</dbReference>
<dbReference type="Gene3D" id="2.70.70.10">
    <property type="entry name" value="Glucose Permease (Domain IIA)"/>
    <property type="match status" value="1"/>
</dbReference>
<evidence type="ECO:0000313" key="5">
    <source>
        <dbReference type="EMBL" id="GAA4418758.1"/>
    </source>
</evidence>
<evidence type="ECO:0000256" key="2">
    <source>
        <dbReference type="SAM" id="MobiDB-lite"/>
    </source>
</evidence>
<dbReference type="InterPro" id="IPR011055">
    <property type="entry name" value="Dup_hybrid_motif"/>
</dbReference>
<feature type="region of interest" description="Disordered" evidence="2">
    <location>
        <begin position="254"/>
        <end position="278"/>
    </location>
</feature>
<accession>A0ABP8KYS8</accession>
<feature type="chain" id="PRO_5046534917" description="M23ase beta-sheet core domain-containing protein" evidence="3">
    <location>
        <begin position="23"/>
        <end position="278"/>
    </location>
</feature>
<dbReference type="Pfam" id="PF01551">
    <property type="entry name" value="Peptidase_M23"/>
    <property type="match status" value="1"/>
</dbReference>
<feature type="signal peptide" evidence="3">
    <location>
        <begin position="1"/>
        <end position="22"/>
    </location>
</feature>
<keyword evidence="1" id="KW-0175">Coiled coil</keyword>
<evidence type="ECO:0000313" key="6">
    <source>
        <dbReference type="Proteomes" id="UP001500936"/>
    </source>
</evidence>
<evidence type="ECO:0000256" key="1">
    <source>
        <dbReference type="SAM" id="Coils"/>
    </source>
</evidence>
<keyword evidence="6" id="KW-1185">Reference proteome</keyword>
<keyword evidence="3" id="KW-0732">Signal</keyword>
<dbReference type="RefSeq" id="WP_345271033.1">
    <property type="nucleotide sequence ID" value="NZ_BAABHB010000017.1"/>
</dbReference>
<dbReference type="PANTHER" id="PTHR21666:SF285">
    <property type="entry name" value="M23 FAMILY METALLOPEPTIDASE"/>
    <property type="match status" value="1"/>
</dbReference>
<organism evidence="5 6">
    <name type="scientific">Nibrella viscosa</name>
    <dbReference type="NCBI Taxonomy" id="1084524"/>
    <lineage>
        <taxon>Bacteria</taxon>
        <taxon>Pseudomonadati</taxon>
        <taxon>Bacteroidota</taxon>
        <taxon>Cytophagia</taxon>
        <taxon>Cytophagales</taxon>
        <taxon>Spirosomataceae</taxon>
        <taxon>Nibrella</taxon>
    </lineage>
</organism>
<proteinExistence type="predicted"/>
<feature type="coiled-coil region" evidence="1">
    <location>
        <begin position="73"/>
        <end position="100"/>
    </location>
</feature>
<dbReference type="SUPFAM" id="SSF51261">
    <property type="entry name" value="Duplicated hybrid motif"/>
    <property type="match status" value="1"/>
</dbReference>
<dbReference type="InterPro" id="IPR016047">
    <property type="entry name" value="M23ase_b-sheet_dom"/>
</dbReference>
<dbReference type="Proteomes" id="UP001500936">
    <property type="component" value="Unassembled WGS sequence"/>
</dbReference>
<evidence type="ECO:0000256" key="3">
    <source>
        <dbReference type="SAM" id="SignalP"/>
    </source>
</evidence>
<gene>
    <name evidence="5" type="ORF">GCM10023187_52470</name>
</gene>
<protein>
    <recommendedName>
        <fullName evidence="4">M23ase beta-sheet core domain-containing protein</fullName>
    </recommendedName>
</protein>
<evidence type="ECO:0000259" key="4">
    <source>
        <dbReference type="Pfam" id="PF01551"/>
    </source>
</evidence>
<feature type="domain" description="M23ase beta-sheet core" evidence="4">
    <location>
        <begin position="142"/>
        <end position="237"/>
    </location>
</feature>
<comment type="caution">
    <text evidence="5">The sequence shown here is derived from an EMBL/GenBank/DDBJ whole genome shotgun (WGS) entry which is preliminary data.</text>
</comment>
<dbReference type="EMBL" id="BAABHB010000017">
    <property type="protein sequence ID" value="GAA4418758.1"/>
    <property type="molecule type" value="Genomic_DNA"/>
</dbReference>
<sequence length="278" mass="31032">MFATYRILFLLLVCCFPKNSQAQVIFSPKQREQLLIITRLDREAIEKQDGAVDTSRIVLHPLGQHTELHAQRIDQVIDSLELLERNLKQAVSEAQRLRKKDLLARYRSIPSILPIRLAAQREFRVSSPFGVRWHPITGQLQNHAGIDIPSPEGTNVYAAADGIVDKMVEQPGGLGIAVYIRHESGFQTIYGHLSKYSVKPGEWVNQGESIAEVGSTGKSTGPHLHYAVTQKGVALNPSDFCFLLLIKLKKMKSENPSLTTSNRRPMASAKSTSTRARK</sequence>
<reference evidence="6" key="1">
    <citation type="journal article" date="2019" name="Int. J. Syst. Evol. Microbiol.">
        <title>The Global Catalogue of Microorganisms (GCM) 10K type strain sequencing project: providing services to taxonomists for standard genome sequencing and annotation.</title>
        <authorList>
            <consortium name="The Broad Institute Genomics Platform"/>
            <consortium name="The Broad Institute Genome Sequencing Center for Infectious Disease"/>
            <person name="Wu L."/>
            <person name="Ma J."/>
        </authorList>
    </citation>
    <scope>NUCLEOTIDE SEQUENCE [LARGE SCALE GENOMIC DNA]</scope>
    <source>
        <strain evidence="6">JCM 17925</strain>
    </source>
</reference>
<dbReference type="CDD" id="cd12797">
    <property type="entry name" value="M23_peptidase"/>
    <property type="match status" value="1"/>
</dbReference>
<dbReference type="InterPro" id="IPR050570">
    <property type="entry name" value="Cell_wall_metabolism_enzyme"/>
</dbReference>